<evidence type="ECO:0000313" key="1">
    <source>
        <dbReference type="EMBL" id="BAS84898.1"/>
    </source>
</evidence>
<reference evidence="2" key="1">
    <citation type="journal article" date="2005" name="Nature">
        <title>The map-based sequence of the rice genome.</title>
        <authorList>
            <consortium name="International rice genome sequencing project (IRGSP)"/>
            <person name="Matsumoto T."/>
            <person name="Wu J."/>
            <person name="Kanamori H."/>
            <person name="Katayose Y."/>
            <person name="Fujisawa M."/>
            <person name="Namiki N."/>
            <person name="Mizuno H."/>
            <person name="Yamamoto K."/>
            <person name="Antonio B.A."/>
            <person name="Baba T."/>
            <person name="Sakata K."/>
            <person name="Nagamura Y."/>
            <person name="Aoki H."/>
            <person name="Arikawa K."/>
            <person name="Arita K."/>
            <person name="Bito T."/>
            <person name="Chiden Y."/>
            <person name="Fujitsuka N."/>
            <person name="Fukunaka R."/>
            <person name="Hamada M."/>
            <person name="Harada C."/>
            <person name="Hayashi A."/>
            <person name="Hijishita S."/>
            <person name="Honda M."/>
            <person name="Hosokawa S."/>
            <person name="Ichikawa Y."/>
            <person name="Idonuma A."/>
            <person name="Iijima M."/>
            <person name="Ikeda M."/>
            <person name="Ikeno M."/>
            <person name="Ito K."/>
            <person name="Ito S."/>
            <person name="Ito T."/>
            <person name="Ito Y."/>
            <person name="Ito Y."/>
            <person name="Iwabuchi A."/>
            <person name="Kamiya K."/>
            <person name="Karasawa W."/>
            <person name="Kurita K."/>
            <person name="Katagiri S."/>
            <person name="Kikuta A."/>
            <person name="Kobayashi H."/>
            <person name="Kobayashi N."/>
            <person name="Machita K."/>
            <person name="Maehara T."/>
            <person name="Masukawa M."/>
            <person name="Mizubayashi T."/>
            <person name="Mukai Y."/>
            <person name="Nagasaki H."/>
            <person name="Nagata Y."/>
            <person name="Naito S."/>
            <person name="Nakashima M."/>
            <person name="Nakama Y."/>
            <person name="Nakamichi Y."/>
            <person name="Nakamura M."/>
            <person name="Meguro A."/>
            <person name="Negishi M."/>
            <person name="Ohta I."/>
            <person name="Ohta T."/>
            <person name="Okamoto M."/>
            <person name="Ono N."/>
            <person name="Saji S."/>
            <person name="Sakaguchi M."/>
            <person name="Sakai K."/>
            <person name="Shibata M."/>
            <person name="Shimokawa T."/>
            <person name="Song J."/>
            <person name="Takazaki Y."/>
            <person name="Terasawa K."/>
            <person name="Tsugane M."/>
            <person name="Tsuji K."/>
            <person name="Ueda S."/>
            <person name="Waki K."/>
            <person name="Yamagata H."/>
            <person name="Yamamoto M."/>
            <person name="Yamamoto S."/>
            <person name="Yamane H."/>
            <person name="Yoshiki S."/>
            <person name="Yoshihara R."/>
            <person name="Yukawa K."/>
            <person name="Zhong H."/>
            <person name="Yano M."/>
            <person name="Yuan Q."/>
            <person name="Ouyang S."/>
            <person name="Liu J."/>
            <person name="Jones K.M."/>
            <person name="Gansberger K."/>
            <person name="Moffat K."/>
            <person name="Hill J."/>
            <person name="Bera J."/>
            <person name="Fadrosh D."/>
            <person name="Jin S."/>
            <person name="Johri S."/>
            <person name="Kim M."/>
            <person name="Overton L."/>
            <person name="Reardon M."/>
            <person name="Tsitrin T."/>
            <person name="Vuong H."/>
            <person name="Weaver B."/>
            <person name="Ciecko A."/>
            <person name="Tallon L."/>
            <person name="Jackson J."/>
            <person name="Pai G."/>
            <person name="Aken S.V."/>
            <person name="Utterback T."/>
            <person name="Reidmuller S."/>
            <person name="Feldblyum T."/>
            <person name="Hsiao J."/>
            <person name="Zismann V."/>
            <person name="Iobst S."/>
            <person name="de Vazeille A.R."/>
            <person name="Buell C.R."/>
            <person name="Ying K."/>
            <person name="Li Y."/>
            <person name="Lu T."/>
            <person name="Huang Y."/>
            <person name="Zhao Q."/>
            <person name="Feng Q."/>
            <person name="Zhang L."/>
            <person name="Zhu J."/>
            <person name="Weng Q."/>
            <person name="Mu J."/>
            <person name="Lu Y."/>
            <person name="Fan D."/>
            <person name="Liu Y."/>
            <person name="Guan J."/>
            <person name="Zhang Y."/>
            <person name="Yu S."/>
            <person name="Liu X."/>
            <person name="Zhang Y."/>
            <person name="Hong G."/>
            <person name="Han B."/>
            <person name="Choisne N."/>
            <person name="Demange N."/>
            <person name="Orjeda G."/>
            <person name="Samain S."/>
            <person name="Cattolico L."/>
            <person name="Pelletier E."/>
            <person name="Couloux A."/>
            <person name="Segurens B."/>
            <person name="Wincker P."/>
            <person name="D'Hont A."/>
            <person name="Scarpelli C."/>
            <person name="Weissenbach J."/>
            <person name="Salanoubat M."/>
            <person name="Quetier F."/>
            <person name="Yu Y."/>
            <person name="Kim H.R."/>
            <person name="Rambo T."/>
            <person name="Currie J."/>
            <person name="Collura K."/>
            <person name="Luo M."/>
            <person name="Yang T."/>
            <person name="Ammiraju J.S.S."/>
            <person name="Engler F."/>
            <person name="Soderlund C."/>
            <person name="Wing R.A."/>
            <person name="Palmer L.E."/>
            <person name="de la Bastide M."/>
            <person name="Spiegel L."/>
            <person name="Nascimento L."/>
            <person name="Zutavern T."/>
            <person name="O'Shaughnessy A."/>
            <person name="Dike S."/>
            <person name="Dedhia N."/>
            <person name="Preston R."/>
            <person name="Balija V."/>
            <person name="McCombie W.R."/>
            <person name="Chow T."/>
            <person name="Chen H."/>
            <person name="Chung M."/>
            <person name="Chen C."/>
            <person name="Shaw J."/>
            <person name="Wu H."/>
            <person name="Hsiao K."/>
            <person name="Chao Y."/>
            <person name="Chu M."/>
            <person name="Cheng C."/>
            <person name="Hour A."/>
            <person name="Lee P."/>
            <person name="Lin S."/>
            <person name="Lin Y."/>
            <person name="Liou J."/>
            <person name="Liu S."/>
            <person name="Hsing Y."/>
            <person name="Raghuvanshi S."/>
            <person name="Mohanty A."/>
            <person name="Bharti A.K."/>
            <person name="Gaur A."/>
            <person name="Gupta V."/>
            <person name="Kumar D."/>
            <person name="Ravi V."/>
            <person name="Vij S."/>
            <person name="Kapur A."/>
            <person name="Khurana P."/>
            <person name="Khurana P."/>
            <person name="Khurana J.P."/>
            <person name="Tyagi A.K."/>
            <person name="Gaikwad K."/>
            <person name="Singh A."/>
            <person name="Dalal V."/>
            <person name="Srivastava S."/>
            <person name="Dixit A."/>
            <person name="Pal A.K."/>
            <person name="Ghazi I.A."/>
            <person name="Yadav M."/>
            <person name="Pandit A."/>
            <person name="Bhargava A."/>
            <person name="Sureshbabu K."/>
            <person name="Batra K."/>
            <person name="Sharma T.R."/>
            <person name="Mohapatra T."/>
            <person name="Singh N.K."/>
            <person name="Messing J."/>
            <person name="Nelson A.B."/>
            <person name="Fuks G."/>
            <person name="Kavchok S."/>
            <person name="Keizer G."/>
            <person name="Linton E."/>
            <person name="Llaca V."/>
            <person name="Song R."/>
            <person name="Tanyolac B."/>
            <person name="Young S."/>
            <person name="Ho-Il K."/>
            <person name="Hahn J.H."/>
            <person name="Sangsakoo G."/>
            <person name="Vanavichit A."/>
            <person name="de Mattos Luiz.A.T."/>
            <person name="Zimmer P.D."/>
            <person name="Malone G."/>
            <person name="Dellagostin O."/>
            <person name="de Oliveira A.C."/>
            <person name="Bevan M."/>
            <person name="Bancroft I."/>
            <person name="Minx P."/>
            <person name="Cordum H."/>
            <person name="Wilson R."/>
            <person name="Cheng Z."/>
            <person name="Jin W."/>
            <person name="Jiang J."/>
            <person name="Leong S.A."/>
            <person name="Iwama H."/>
            <person name="Gojobori T."/>
            <person name="Itoh T."/>
            <person name="Niimura Y."/>
            <person name="Fujii Y."/>
            <person name="Habara T."/>
            <person name="Sakai H."/>
            <person name="Sato Y."/>
            <person name="Wilson G."/>
            <person name="Kumar K."/>
            <person name="McCouch S."/>
            <person name="Juretic N."/>
            <person name="Hoen D."/>
            <person name="Wright S."/>
            <person name="Bruskiewich R."/>
            <person name="Bureau T."/>
            <person name="Miyao A."/>
            <person name="Hirochika H."/>
            <person name="Nishikawa T."/>
            <person name="Kadowaki K."/>
            <person name="Sugiura M."/>
            <person name="Burr B."/>
            <person name="Sasaki T."/>
        </authorList>
    </citation>
    <scope>NUCLEOTIDE SEQUENCE [LARGE SCALE GENOMIC DNA]</scope>
    <source>
        <strain evidence="2">cv. Nipponbare</strain>
    </source>
</reference>
<name>A0A0P0VZ52_ORYSJ</name>
<dbReference type="AlphaFoldDB" id="A0A0P0VZ52"/>
<keyword evidence="2" id="KW-1185">Reference proteome</keyword>
<protein>
    <submittedName>
        <fullName evidence="1">Os03g0448500 protein</fullName>
    </submittedName>
</protein>
<dbReference type="PaxDb" id="39947-A0A0P0VZ52"/>
<evidence type="ECO:0000313" key="2">
    <source>
        <dbReference type="Proteomes" id="UP000059680"/>
    </source>
</evidence>
<dbReference type="Gramene" id="Os03t0448500-03">
    <property type="protein sequence ID" value="Os03t0448500-03"/>
    <property type="gene ID" value="Os03g0448500"/>
</dbReference>
<dbReference type="ExpressionAtlas" id="A0A0P0VZ52">
    <property type="expression patterns" value="baseline and differential"/>
</dbReference>
<sequence>MHGFTIAPQSFAHLVETACMIILKSLQHWISLATYDWSGSIESKCTIFFLSKMTVFPSHLSCTTMIVLILNSPYKDQNICF</sequence>
<organism evidence="1 2">
    <name type="scientific">Oryza sativa subsp. japonica</name>
    <name type="common">Rice</name>
    <dbReference type="NCBI Taxonomy" id="39947"/>
    <lineage>
        <taxon>Eukaryota</taxon>
        <taxon>Viridiplantae</taxon>
        <taxon>Streptophyta</taxon>
        <taxon>Embryophyta</taxon>
        <taxon>Tracheophyta</taxon>
        <taxon>Spermatophyta</taxon>
        <taxon>Magnoliopsida</taxon>
        <taxon>Liliopsida</taxon>
        <taxon>Poales</taxon>
        <taxon>Poaceae</taxon>
        <taxon>BOP clade</taxon>
        <taxon>Oryzoideae</taxon>
        <taxon>Oryzeae</taxon>
        <taxon>Oryzinae</taxon>
        <taxon>Oryza</taxon>
        <taxon>Oryza sativa</taxon>
    </lineage>
</organism>
<dbReference type="Proteomes" id="UP000059680">
    <property type="component" value="Chromosome 3"/>
</dbReference>
<proteinExistence type="predicted"/>
<gene>
    <name evidence="1" type="ordered locus">Os03g0448500</name>
    <name evidence="1" type="ORF">OSNPB_030448500</name>
</gene>
<dbReference type="InParanoid" id="A0A0P0VZ52"/>
<reference evidence="1 2" key="2">
    <citation type="journal article" date="2013" name="Plant Cell Physiol.">
        <title>Rice Annotation Project Database (RAP-DB): an integrative and interactive database for rice genomics.</title>
        <authorList>
            <person name="Sakai H."/>
            <person name="Lee S.S."/>
            <person name="Tanaka T."/>
            <person name="Numa H."/>
            <person name="Kim J."/>
            <person name="Kawahara Y."/>
            <person name="Wakimoto H."/>
            <person name="Yang C.C."/>
            <person name="Iwamoto M."/>
            <person name="Abe T."/>
            <person name="Yamada Y."/>
            <person name="Muto A."/>
            <person name="Inokuchi H."/>
            <person name="Ikemura T."/>
            <person name="Matsumoto T."/>
            <person name="Sasaki T."/>
            <person name="Itoh T."/>
        </authorList>
    </citation>
    <scope>NUCLEOTIDE SEQUENCE [LARGE SCALE GENOMIC DNA]</scope>
    <source>
        <strain evidence="2">cv. Nipponbare</strain>
    </source>
</reference>
<reference evidence="1 2" key="3">
    <citation type="journal article" date="2013" name="Rice">
        <title>Improvement of the Oryza sativa Nipponbare reference genome using next generation sequence and optical map data.</title>
        <authorList>
            <person name="Kawahara Y."/>
            <person name="de la Bastide M."/>
            <person name="Hamilton J.P."/>
            <person name="Kanamori H."/>
            <person name="McCombie W.R."/>
            <person name="Ouyang S."/>
            <person name="Schwartz D.C."/>
            <person name="Tanaka T."/>
            <person name="Wu J."/>
            <person name="Zhou S."/>
            <person name="Childs K.L."/>
            <person name="Davidson R.M."/>
            <person name="Lin H."/>
            <person name="Quesada-Ocampo L."/>
            <person name="Vaillancourt B."/>
            <person name="Sakai H."/>
            <person name="Lee S.S."/>
            <person name="Kim J."/>
            <person name="Numa H."/>
            <person name="Itoh T."/>
            <person name="Buell C.R."/>
            <person name="Matsumoto T."/>
        </authorList>
    </citation>
    <scope>NUCLEOTIDE SEQUENCE [LARGE SCALE GENOMIC DNA]</scope>
    <source>
        <strain evidence="2">cv. Nipponbare</strain>
    </source>
</reference>
<dbReference type="EMBL" id="AP014959">
    <property type="protein sequence ID" value="BAS84898.1"/>
    <property type="molecule type" value="Genomic_DNA"/>
</dbReference>
<accession>A0A0P0VZ52</accession>